<dbReference type="InterPro" id="IPR002514">
    <property type="entry name" value="Transposase_8"/>
</dbReference>
<evidence type="ECO:0000313" key="1">
    <source>
        <dbReference type="EMBL" id="CAE6772069.1"/>
    </source>
</evidence>
<protein>
    <submittedName>
        <fullName evidence="1">Transposase</fullName>
    </submittedName>
</protein>
<reference evidence="1 2" key="1">
    <citation type="submission" date="2021-02" db="EMBL/GenBank/DDBJ databases">
        <authorList>
            <person name="Han P."/>
        </authorList>
    </citation>
    <scope>NUCLEOTIDE SEQUENCE [LARGE SCALE GENOMIC DNA]</scope>
    <source>
        <strain evidence="1">Candidatus Nitrospira sp. ZN2</strain>
    </source>
</reference>
<sequence>MSARPRKHFSGTFKAKVALEATRAVKTVNEIAQEYGVHPTQVGQWKKELHAQAADLFDAKRGPKPADPSASPERLYSEIGRLKMELDWLKKSLGYACSRAERLGGPS</sequence>
<dbReference type="SUPFAM" id="SSF46689">
    <property type="entry name" value="Homeodomain-like"/>
    <property type="match status" value="1"/>
</dbReference>
<proteinExistence type="predicted"/>
<evidence type="ECO:0000313" key="2">
    <source>
        <dbReference type="Proteomes" id="UP000675880"/>
    </source>
</evidence>
<dbReference type="Pfam" id="PF01527">
    <property type="entry name" value="HTH_Tnp_1"/>
    <property type="match status" value="1"/>
</dbReference>
<dbReference type="InterPro" id="IPR009057">
    <property type="entry name" value="Homeodomain-like_sf"/>
</dbReference>
<keyword evidence="2" id="KW-1185">Reference proteome</keyword>
<accession>A0ABN7LZ42</accession>
<dbReference type="EMBL" id="CAJNBJ010000017">
    <property type="protein sequence ID" value="CAE6772069.1"/>
    <property type="molecule type" value="Genomic_DNA"/>
</dbReference>
<name>A0ABN7LZ42_9BACT</name>
<comment type="caution">
    <text evidence="1">The sequence shown here is derived from an EMBL/GenBank/DDBJ whole genome shotgun (WGS) entry which is preliminary data.</text>
</comment>
<organism evidence="1 2">
    <name type="scientific">Nitrospira defluvii</name>
    <dbReference type="NCBI Taxonomy" id="330214"/>
    <lineage>
        <taxon>Bacteria</taxon>
        <taxon>Pseudomonadati</taxon>
        <taxon>Nitrospirota</taxon>
        <taxon>Nitrospiria</taxon>
        <taxon>Nitrospirales</taxon>
        <taxon>Nitrospiraceae</taxon>
        <taxon>Nitrospira</taxon>
    </lineage>
</organism>
<dbReference type="Proteomes" id="UP000675880">
    <property type="component" value="Unassembled WGS sequence"/>
</dbReference>
<gene>
    <name evidence="1" type="ORF">NSPZN2_40336</name>
</gene>